<feature type="compositionally biased region" description="Pro residues" evidence="1">
    <location>
        <begin position="174"/>
        <end position="191"/>
    </location>
</feature>
<name>A0A7N9CTG5_MACFA</name>
<proteinExistence type="predicted"/>
<feature type="compositionally biased region" description="Basic and acidic residues" evidence="1">
    <location>
        <begin position="234"/>
        <end position="248"/>
    </location>
</feature>
<reference evidence="2 3" key="1">
    <citation type="submission" date="2013-03" db="EMBL/GenBank/DDBJ databases">
        <authorList>
            <person name="Warren W."/>
            <person name="Wilson R.K."/>
        </authorList>
    </citation>
    <scope>NUCLEOTIDE SEQUENCE</scope>
</reference>
<evidence type="ECO:0000256" key="1">
    <source>
        <dbReference type="SAM" id="MobiDB-lite"/>
    </source>
</evidence>
<sequence>MLHMARVSLLFSRRHHHSSPLLEGSISSWPGLHKLGVLSLVLPIPLPGQCDLRRVEAQGPAPQGGLMVRDGVVGHVCLWGIRALQRLLPVLQVSAEPLHARPLQVGSPLLCLAGRLPLALGDLSRRLCRGPGAQVPVQGDVILAVVGELVIPAEEVPVGSQVAAEHPLEGVRPWPRPRGQPGPPSPAPAPTTPRGLWPQLKMKPGKGAWGSLWSRVWAGPAASGRISDPETWGDPDRPSGVERGRDLRPGPGPLTGLALVVVAAQVPQAQSESLCDVLGDPRLLLPILRPLLLHPRRPRLHPWTRGFAVEPQELRVVHVAHGDEAGLPAAGPARAGAEIPQGVRAWGRGEAETRPTLLPARLPGSCAPACGPLAPPRRGHFPPDPALTGPGLGQGQGPREQQEEGSGRHDRISASEETLSPGAWGL</sequence>
<keyword evidence="3" id="KW-1185">Reference proteome</keyword>
<evidence type="ECO:0000313" key="2">
    <source>
        <dbReference type="Ensembl" id="ENSMFAP00000056372.1"/>
    </source>
</evidence>
<dbReference type="Ensembl" id="ENSMFAT00000092426.1">
    <property type="protein sequence ID" value="ENSMFAP00000056372.1"/>
    <property type="gene ID" value="ENSMFAG00000063820.1"/>
</dbReference>
<reference evidence="2" key="3">
    <citation type="submission" date="2025-09" db="UniProtKB">
        <authorList>
            <consortium name="Ensembl"/>
        </authorList>
    </citation>
    <scope>IDENTIFICATION</scope>
</reference>
<accession>A0A7N9CTG5</accession>
<dbReference type="GeneTree" id="ENSGT00860000135184"/>
<dbReference type="AlphaFoldDB" id="A0A7N9CTG5"/>
<evidence type="ECO:0000313" key="3">
    <source>
        <dbReference type="Proteomes" id="UP000233100"/>
    </source>
</evidence>
<feature type="region of interest" description="Disordered" evidence="1">
    <location>
        <begin position="222"/>
        <end position="250"/>
    </location>
</feature>
<feature type="region of interest" description="Disordered" evidence="1">
    <location>
        <begin position="170"/>
        <end position="197"/>
    </location>
</feature>
<dbReference type="Proteomes" id="UP000233100">
    <property type="component" value="Chromosome 4"/>
</dbReference>
<organism evidence="2 3">
    <name type="scientific">Macaca fascicularis</name>
    <name type="common">Crab-eating macaque</name>
    <name type="synonym">Cynomolgus monkey</name>
    <dbReference type="NCBI Taxonomy" id="9541"/>
    <lineage>
        <taxon>Eukaryota</taxon>
        <taxon>Metazoa</taxon>
        <taxon>Chordata</taxon>
        <taxon>Craniata</taxon>
        <taxon>Vertebrata</taxon>
        <taxon>Euteleostomi</taxon>
        <taxon>Mammalia</taxon>
        <taxon>Eutheria</taxon>
        <taxon>Euarchontoglires</taxon>
        <taxon>Primates</taxon>
        <taxon>Haplorrhini</taxon>
        <taxon>Catarrhini</taxon>
        <taxon>Cercopithecidae</taxon>
        <taxon>Cercopithecinae</taxon>
        <taxon>Macaca</taxon>
    </lineage>
</organism>
<feature type="compositionally biased region" description="Basic and acidic residues" evidence="1">
    <location>
        <begin position="400"/>
        <end position="414"/>
    </location>
</feature>
<feature type="region of interest" description="Disordered" evidence="1">
    <location>
        <begin position="369"/>
        <end position="426"/>
    </location>
</feature>
<protein>
    <submittedName>
        <fullName evidence="2">Uncharacterized protein</fullName>
    </submittedName>
</protein>
<reference evidence="2" key="2">
    <citation type="submission" date="2025-08" db="UniProtKB">
        <authorList>
            <consortium name="Ensembl"/>
        </authorList>
    </citation>
    <scope>IDENTIFICATION</scope>
</reference>